<name>A0A8S3B3V6_9BILA</name>
<sequence>MPEEATSALVIITDGILDVPNLPAFEVVMRQIRARIISCSFVQIGSNNKRHQLTNNKVLNAPIASLGHVPNEEL</sequence>
<dbReference type="EMBL" id="CAJOBJ010155745">
    <property type="protein sequence ID" value="CAF4825948.1"/>
    <property type="molecule type" value="Genomic_DNA"/>
</dbReference>
<proteinExistence type="predicted"/>
<reference evidence="2" key="1">
    <citation type="submission" date="2021-02" db="EMBL/GenBank/DDBJ databases">
        <authorList>
            <person name="Nowell W R."/>
        </authorList>
    </citation>
    <scope>NUCLEOTIDE SEQUENCE</scope>
</reference>
<protein>
    <submittedName>
        <fullName evidence="2">Uncharacterized protein</fullName>
    </submittedName>
</protein>
<evidence type="ECO:0000313" key="4">
    <source>
        <dbReference type="EMBL" id="CAF4920809.1"/>
    </source>
</evidence>
<evidence type="ECO:0000313" key="2">
    <source>
        <dbReference type="EMBL" id="CAF4787785.1"/>
    </source>
</evidence>
<evidence type="ECO:0000313" key="1">
    <source>
        <dbReference type="EMBL" id="CAF4651053.1"/>
    </source>
</evidence>
<dbReference type="EMBL" id="CAJOBJ010115417">
    <property type="protein sequence ID" value="CAF4651053.1"/>
    <property type="molecule type" value="Genomic_DNA"/>
</dbReference>
<organism evidence="2 5">
    <name type="scientific">Rotaria magnacalcarata</name>
    <dbReference type="NCBI Taxonomy" id="392030"/>
    <lineage>
        <taxon>Eukaryota</taxon>
        <taxon>Metazoa</taxon>
        <taxon>Spiralia</taxon>
        <taxon>Gnathifera</taxon>
        <taxon>Rotifera</taxon>
        <taxon>Eurotatoria</taxon>
        <taxon>Bdelloidea</taxon>
        <taxon>Philodinida</taxon>
        <taxon>Philodinidae</taxon>
        <taxon>Rotaria</taxon>
    </lineage>
</organism>
<evidence type="ECO:0000313" key="5">
    <source>
        <dbReference type="Proteomes" id="UP000676336"/>
    </source>
</evidence>
<dbReference type="Proteomes" id="UP000681720">
    <property type="component" value="Unassembled WGS sequence"/>
</dbReference>
<dbReference type="EMBL" id="CAJOBI010179580">
    <property type="protein sequence ID" value="CAF4920809.1"/>
    <property type="molecule type" value="Genomic_DNA"/>
</dbReference>
<evidence type="ECO:0000313" key="3">
    <source>
        <dbReference type="EMBL" id="CAF4825948.1"/>
    </source>
</evidence>
<dbReference type="AlphaFoldDB" id="A0A8S3B3V6"/>
<gene>
    <name evidence="1" type="ORF">GIL414_LOCUS41058</name>
    <name evidence="3" type="ORF">GIL414_LOCUS48227</name>
    <name evidence="2" type="ORF">SMN809_LOCUS46624</name>
    <name evidence="4" type="ORF">SMN809_LOCUS52699</name>
</gene>
<accession>A0A8S3B3V6</accession>
<comment type="caution">
    <text evidence="2">The sequence shown here is derived from an EMBL/GenBank/DDBJ whole genome shotgun (WGS) entry which is preliminary data.</text>
</comment>
<feature type="non-terminal residue" evidence="2">
    <location>
        <position position="74"/>
    </location>
</feature>
<dbReference type="EMBL" id="CAJOBI010145518">
    <property type="protein sequence ID" value="CAF4787785.1"/>
    <property type="molecule type" value="Genomic_DNA"/>
</dbReference>
<dbReference type="Proteomes" id="UP000676336">
    <property type="component" value="Unassembled WGS sequence"/>
</dbReference>